<evidence type="ECO:0000259" key="2">
    <source>
        <dbReference type="Pfam" id="PF01693"/>
    </source>
</evidence>
<feature type="domain" description="Ribonuclease H1 N-terminal" evidence="2">
    <location>
        <begin position="59"/>
        <end position="99"/>
    </location>
</feature>
<evidence type="ECO:0000256" key="1">
    <source>
        <dbReference type="SAM" id="MobiDB-lite"/>
    </source>
</evidence>
<proteinExistence type="predicted"/>
<keyword evidence="4" id="KW-1185">Reference proteome</keyword>
<dbReference type="InterPro" id="IPR037056">
    <property type="entry name" value="RNase_H1_N_sf"/>
</dbReference>
<dbReference type="SUPFAM" id="SSF55658">
    <property type="entry name" value="L9 N-domain-like"/>
    <property type="match status" value="1"/>
</dbReference>
<dbReference type="AlphaFoldDB" id="A0AAW0B6X2"/>
<feature type="compositionally biased region" description="Polar residues" evidence="1">
    <location>
        <begin position="123"/>
        <end position="134"/>
    </location>
</feature>
<protein>
    <recommendedName>
        <fullName evidence="2">Ribonuclease H1 N-terminal domain-containing protein</fullName>
    </recommendedName>
</protein>
<dbReference type="Pfam" id="PF01693">
    <property type="entry name" value="Cauli_VI"/>
    <property type="match status" value="1"/>
</dbReference>
<feature type="region of interest" description="Disordered" evidence="1">
    <location>
        <begin position="1"/>
        <end position="26"/>
    </location>
</feature>
<dbReference type="EMBL" id="JAYKXP010000182">
    <property type="protein sequence ID" value="KAK7020696.1"/>
    <property type="molecule type" value="Genomic_DNA"/>
</dbReference>
<sequence length="226" mass="25000">MSDFDSDEEVFHRFSQLSTRSESPEVIEGEEDPFVRASHNHIRGAGLSPTKTNSGSVAYVVFNGRVKGVHYTWESCNHSVSGFRNQNFRGFPTVESAKQAWQEANEKAIVGDPPKGPTGCEKSASSFKHSQPKQQEIRGYGDLLVGGSSHIKQEQVAESARKMRRFWWVVVKGAAPGVYDNEADAKRAAGQHSLVRVERLGSKDKAEELWRLALSTGRVSLLPADQ</sequence>
<reference evidence="3 4" key="1">
    <citation type="submission" date="2024-01" db="EMBL/GenBank/DDBJ databases">
        <title>A draft genome for a cacao thread blight-causing isolate of Paramarasmius palmivorus.</title>
        <authorList>
            <person name="Baruah I.K."/>
            <person name="Bukari Y."/>
            <person name="Amoako-Attah I."/>
            <person name="Meinhardt L.W."/>
            <person name="Bailey B.A."/>
            <person name="Cohen S.P."/>
        </authorList>
    </citation>
    <scope>NUCLEOTIDE SEQUENCE [LARGE SCALE GENOMIC DNA]</scope>
    <source>
        <strain evidence="3 4">GH-12</strain>
    </source>
</reference>
<dbReference type="InterPro" id="IPR009027">
    <property type="entry name" value="Ribosomal_bL9/RNase_H1_N"/>
</dbReference>
<accession>A0AAW0B6X2</accession>
<name>A0AAW0B6X2_9AGAR</name>
<feature type="region of interest" description="Disordered" evidence="1">
    <location>
        <begin position="110"/>
        <end position="134"/>
    </location>
</feature>
<dbReference type="Proteomes" id="UP001383192">
    <property type="component" value="Unassembled WGS sequence"/>
</dbReference>
<organism evidence="3 4">
    <name type="scientific">Paramarasmius palmivorus</name>
    <dbReference type="NCBI Taxonomy" id="297713"/>
    <lineage>
        <taxon>Eukaryota</taxon>
        <taxon>Fungi</taxon>
        <taxon>Dikarya</taxon>
        <taxon>Basidiomycota</taxon>
        <taxon>Agaricomycotina</taxon>
        <taxon>Agaricomycetes</taxon>
        <taxon>Agaricomycetidae</taxon>
        <taxon>Agaricales</taxon>
        <taxon>Marasmiineae</taxon>
        <taxon>Marasmiaceae</taxon>
        <taxon>Paramarasmius</taxon>
    </lineage>
</organism>
<comment type="caution">
    <text evidence="3">The sequence shown here is derived from an EMBL/GenBank/DDBJ whole genome shotgun (WGS) entry which is preliminary data.</text>
</comment>
<dbReference type="Gene3D" id="3.40.970.10">
    <property type="entry name" value="Ribonuclease H1, N-terminal domain"/>
    <property type="match status" value="1"/>
</dbReference>
<evidence type="ECO:0000313" key="3">
    <source>
        <dbReference type="EMBL" id="KAK7020696.1"/>
    </source>
</evidence>
<gene>
    <name evidence="3" type="ORF">VNI00_017638</name>
</gene>
<evidence type="ECO:0000313" key="4">
    <source>
        <dbReference type="Proteomes" id="UP001383192"/>
    </source>
</evidence>
<dbReference type="InterPro" id="IPR011320">
    <property type="entry name" value="RNase_H1_N"/>
</dbReference>